<evidence type="ECO:0008006" key="5">
    <source>
        <dbReference type="Google" id="ProtNLM"/>
    </source>
</evidence>
<dbReference type="STRING" id="15368.A0A2K2DNN3"/>
<dbReference type="RefSeq" id="XP_014752858.1">
    <property type="nucleotide sequence ID" value="XM_014897372.2"/>
</dbReference>
<reference evidence="2" key="2">
    <citation type="submission" date="2017-06" db="EMBL/GenBank/DDBJ databases">
        <title>WGS assembly of Brachypodium distachyon.</title>
        <authorList>
            <consortium name="The International Brachypodium Initiative"/>
            <person name="Lucas S."/>
            <person name="Harmon-Smith M."/>
            <person name="Lail K."/>
            <person name="Tice H."/>
            <person name="Grimwood J."/>
            <person name="Bruce D."/>
            <person name="Barry K."/>
            <person name="Shu S."/>
            <person name="Lindquist E."/>
            <person name="Wang M."/>
            <person name="Pitluck S."/>
            <person name="Vogel J.P."/>
            <person name="Garvin D.F."/>
            <person name="Mockler T.C."/>
            <person name="Schmutz J."/>
            <person name="Rokhsar D."/>
            <person name="Bevan M.W."/>
        </authorList>
    </citation>
    <scope>NUCLEOTIDE SEQUENCE</scope>
    <source>
        <strain evidence="2">Bd21</strain>
    </source>
</reference>
<dbReference type="OrthoDB" id="1900198at2759"/>
<dbReference type="RefSeq" id="XP_024312820.1">
    <property type="nucleotide sequence ID" value="XM_024457052.1"/>
</dbReference>
<dbReference type="Proteomes" id="UP000008810">
    <property type="component" value="Chromosome 1"/>
</dbReference>
<protein>
    <recommendedName>
        <fullName evidence="5">Helitron helicase-like domain-containing protein</fullName>
    </recommendedName>
</protein>
<dbReference type="RefSeq" id="XP_024312824.1">
    <property type="nucleotide sequence ID" value="XM_024457056.1"/>
</dbReference>
<keyword evidence="4" id="KW-1185">Reference proteome</keyword>
<dbReference type="RefSeq" id="XP_024312817.1">
    <property type="nucleotide sequence ID" value="XM_024457049.1"/>
</dbReference>
<dbReference type="RefSeq" id="XP_024312819.1">
    <property type="nucleotide sequence ID" value="XM_024457051.1"/>
</dbReference>
<dbReference type="KEGG" id="bdi:106865880"/>
<feature type="compositionally biased region" description="Basic residues" evidence="1">
    <location>
        <begin position="16"/>
        <end position="25"/>
    </location>
</feature>
<dbReference type="EMBL" id="CM000880">
    <property type="protein sequence ID" value="PNT75893.1"/>
    <property type="molecule type" value="Genomic_DNA"/>
</dbReference>
<sequence>MDSTENSLRDPGSHSVPRRRGRPRRQSQPIVIPKTNQSDSSNSRRRCAQLRNRTSTSTEERLVCQRLNEESCTTILQTPSFTHNRTIFEPLNLGEPNHSCKHCAASFWYEEHIRRHRNTPDPIYNLCCRGGKIYLEPYKSPPQPMLDLLTSQNNTISKHFFDHIRQYNTMFAMTSMGAKVLESINDGRAPYVFKVSGLVCHRIGSLVPPRQGHRPEYAQLYIYDTEHEVRNRINITYSVDPSSSRPSSSRHSFNANEDIFQSLISMLNTHNPIVKLFRTARERLSANALDQFIIRIFGTVDAHGDIYSAPVTSEVVGLVVGDIGSTDVGRDIIIDNRSSGLQQINEKHCKFMAMQYPLLFPYGENGYHEDLTYRTTSQDQSEQHGKITMLEYYAYRLHDRPGDFNTPLRGRKLTQAYEVDGFCCVEEYRIAYYRKPSFQKKL</sequence>
<dbReference type="EnsemblPlants" id="PNT75893">
    <property type="protein sequence ID" value="PNT75893"/>
    <property type="gene ID" value="BRADI_1g40710v3"/>
</dbReference>
<reference evidence="3" key="3">
    <citation type="submission" date="2018-08" db="UniProtKB">
        <authorList>
            <consortium name="EnsemblPlants"/>
        </authorList>
    </citation>
    <scope>IDENTIFICATION</scope>
    <source>
        <strain evidence="3">cv. Bd21</strain>
    </source>
</reference>
<proteinExistence type="predicted"/>
<dbReference type="PANTHER" id="PTHR45786">
    <property type="entry name" value="DNA BINDING PROTEIN-LIKE"/>
    <property type="match status" value="1"/>
</dbReference>
<evidence type="ECO:0000256" key="1">
    <source>
        <dbReference type="SAM" id="MobiDB-lite"/>
    </source>
</evidence>
<dbReference type="GeneID" id="106865880"/>
<evidence type="ECO:0000313" key="2">
    <source>
        <dbReference type="EMBL" id="PNT75893.1"/>
    </source>
</evidence>
<organism evidence="2">
    <name type="scientific">Brachypodium distachyon</name>
    <name type="common">Purple false brome</name>
    <name type="synonym">Trachynia distachya</name>
    <dbReference type="NCBI Taxonomy" id="15368"/>
    <lineage>
        <taxon>Eukaryota</taxon>
        <taxon>Viridiplantae</taxon>
        <taxon>Streptophyta</taxon>
        <taxon>Embryophyta</taxon>
        <taxon>Tracheophyta</taxon>
        <taxon>Spermatophyta</taxon>
        <taxon>Magnoliopsida</taxon>
        <taxon>Liliopsida</taxon>
        <taxon>Poales</taxon>
        <taxon>Poaceae</taxon>
        <taxon>BOP clade</taxon>
        <taxon>Pooideae</taxon>
        <taxon>Stipodae</taxon>
        <taxon>Brachypodieae</taxon>
        <taxon>Brachypodium</taxon>
    </lineage>
</organism>
<dbReference type="PANTHER" id="PTHR45786:SF76">
    <property type="entry name" value="OS08G0300100 PROTEIN"/>
    <property type="match status" value="1"/>
</dbReference>
<dbReference type="RefSeq" id="XP_024312816.1">
    <property type="nucleotide sequence ID" value="XM_024457048.1"/>
</dbReference>
<evidence type="ECO:0000313" key="4">
    <source>
        <dbReference type="Proteomes" id="UP000008810"/>
    </source>
</evidence>
<dbReference type="RefSeq" id="XP_024312823.1">
    <property type="nucleotide sequence ID" value="XM_024457055.1"/>
</dbReference>
<reference evidence="2 3" key="1">
    <citation type="journal article" date="2010" name="Nature">
        <title>Genome sequencing and analysis of the model grass Brachypodium distachyon.</title>
        <authorList>
            <consortium name="International Brachypodium Initiative"/>
        </authorList>
    </citation>
    <scope>NUCLEOTIDE SEQUENCE [LARGE SCALE GENOMIC DNA]</scope>
    <source>
        <strain evidence="2">Bd21</strain>
        <strain evidence="3">cv. Bd21</strain>
    </source>
</reference>
<name>A0A2K2DNN3_BRADI</name>
<evidence type="ECO:0000313" key="3">
    <source>
        <dbReference type="EnsemblPlants" id="PNT75893"/>
    </source>
</evidence>
<dbReference type="RefSeq" id="XP_024312814.1">
    <property type="nucleotide sequence ID" value="XM_024457046.1"/>
</dbReference>
<dbReference type="RefSeq" id="XP_024312818.1">
    <property type="nucleotide sequence ID" value="XM_024457050.1"/>
</dbReference>
<gene>
    <name evidence="3" type="primary">LOC106865880</name>
    <name evidence="2" type="ORF">BRADI_1g40710v3</name>
</gene>
<dbReference type="RefSeq" id="XP_024312821.1">
    <property type="nucleotide sequence ID" value="XM_024457053.1"/>
</dbReference>
<dbReference type="Gramene" id="PNT75893">
    <property type="protein sequence ID" value="PNT75893"/>
    <property type="gene ID" value="BRADI_1g40710v3"/>
</dbReference>
<dbReference type="RefSeq" id="XP_024312815.1">
    <property type="nucleotide sequence ID" value="XM_024457047.1"/>
</dbReference>
<dbReference type="AlphaFoldDB" id="A0A2K2DNN3"/>
<feature type="region of interest" description="Disordered" evidence="1">
    <location>
        <begin position="1"/>
        <end position="54"/>
    </location>
</feature>
<accession>A0A2K2DNN3</accession>
<dbReference type="RefSeq" id="XP_024312825.1">
    <property type="nucleotide sequence ID" value="XM_024457057.1"/>
</dbReference>
<feature type="compositionally biased region" description="Polar residues" evidence="1">
    <location>
        <begin position="26"/>
        <end position="41"/>
    </location>
</feature>